<dbReference type="Pfam" id="PF00584">
    <property type="entry name" value="SecE"/>
    <property type="match status" value="1"/>
</dbReference>
<gene>
    <name evidence="10" type="ORF">NCTC10194_00261</name>
</gene>
<dbReference type="InterPro" id="IPR005807">
    <property type="entry name" value="SecE_bac"/>
</dbReference>
<evidence type="ECO:0000256" key="7">
    <source>
        <dbReference type="ARBA" id="ARBA00023136"/>
    </source>
</evidence>
<organism evidence="10 11">
    <name type="scientific">Mycoplasmopsis glycophila</name>
    <dbReference type="NCBI Taxonomy" id="171285"/>
    <lineage>
        <taxon>Bacteria</taxon>
        <taxon>Bacillati</taxon>
        <taxon>Mycoplasmatota</taxon>
        <taxon>Mycoplasmoidales</taxon>
        <taxon>Metamycoplasmataceae</taxon>
        <taxon>Mycoplasmopsis</taxon>
    </lineage>
</organism>
<keyword evidence="4" id="KW-0653">Protein transport</keyword>
<dbReference type="InterPro" id="IPR038379">
    <property type="entry name" value="SecE_sf"/>
</dbReference>
<dbReference type="GO" id="GO:0009306">
    <property type="term" value="P:protein secretion"/>
    <property type="evidence" value="ECO:0007669"/>
    <property type="project" value="InterPro"/>
</dbReference>
<sequence>MFKRKNKELQALELPQTPQEQSKARSKEKRYFFRRVVKEIKRVRWPNSTQNWKNLIKIIIFTAIFVLFVYLVSIACQQLWGYLNIT</sequence>
<dbReference type="RefSeq" id="WP_084262966.1">
    <property type="nucleotide sequence ID" value="NZ_LR215024.1"/>
</dbReference>
<dbReference type="GO" id="GO:0008320">
    <property type="term" value="F:protein transmembrane transporter activity"/>
    <property type="evidence" value="ECO:0007669"/>
    <property type="project" value="InterPro"/>
</dbReference>
<feature type="transmembrane region" description="Helical" evidence="9">
    <location>
        <begin position="58"/>
        <end position="80"/>
    </location>
</feature>
<evidence type="ECO:0000256" key="6">
    <source>
        <dbReference type="ARBA" id="ARBA00023010"/>
    </source>
</evidence>
<evidence type="ECO:0008006" key="12">
    <source>
        <dbReference type="Google" id="ProtNLM"/>
    </source>
</evidence>
<dbReference type="NCBIfam" id="TIGR00964">
    <property type="entry name" value="secE_bact"/>
    <property type="match status" value="1"/>
</dbReference>
<proteinExistence type="predicted"/>
<comment type="subcellular location">
    <subcellularLocation>
        <location evidence="1">Membrane</location>
    </subcellularLocation>
</comment>
<reference evidence="10 11" key="1">
    <citation type="submission" date="2019-01" db="EMBL/GenBank/DDBJ databases">
        <authorList>
            <consortium name="Pathogen Informatics"/>
        </authorList>
    </citation>
    <scope>NUCLEOTIDE SEQUENCE [LARGE SCALE GENOMIC DNA]</scope>
    <source>
        <strain evidence="10 11">NCTC10194</strain>
    </source>
</reference>
<evidence type="ECO:0000256" key="8">
    <source>
        <dbReference type="SAM" id="MobiDB-lite"/>
    </source>
</evidence>
<feature type="region of interest" description="Disordered" evidence="8">
    <location>
        <begin position="1"/>
        <end position="26"/>
    </location>
</feature>
<keyword evidence="3 9" id="KW-0812">Transmembrane</keyword>
<dbReference type="GO" id="GO:0006886">
    <property type="term" value="P:intracellular protein transport"/>
    <property type="evidence" value="ECO:0007669"/>
    <property type="project" value="InterPro"/>
</dbReference>
<dbReference type="GO" id="GO:0006605">
    <property type="term" value="P:protein targeting"/>
    <property type="evidence" value="ECO:0007669"/>
    <property type="project" value="InterPro"/>
</dbReference>
<keyword evidence="11" id="KW-1185">Reference proteome</keyword>
<evidence type="ECO:0000313" key="10">
    <source>
        <dbReference type="EMBL" id="VEU70257.1"/>
    </source>
</evidence>
<dbReference type="AlphaFoldDB" id="A0A449AUS0"/>
<evidence type="ECO:0000256" key="3">
    <source>
        <dbReference type="ARBA" id="ARBA00022692"/>
    </source>
</evidence>
<keyword evidence="5 9" id="KW-1133">Transmembrane helix</keyword>
<dbReference type="KEGG" id="mgly:NCTC10194_00261"/>
<evidence type="ECO:0000256" key="5">
    <source>
        <dbReference type="ARBA" id="ARBA00022989"/>
    </source>
</evidence>
<dbReference type="InterPro" id="IPR001901">
    <property type="entry name" value="Translocase_SecE/Sec61-g"/>
</dbReference>
<evidence type="ECO:0000256" key="2">
    <source>
        <dbReference type="ARBA" id="ARBA00022448"/>
    </source>
</evidence>
<accession>A0A449AUS0</accession>
<evidence type="ECO:0000256" key="9">
    <source>
        <dbReference type="SAM" id="Phobius"/>
    </source>
</evidence>
<keyword evidence="6" id="KW-0811">Translocation</keyword>
<evidence type="ECO:0000256" key="4">
    <source>
        <dbReference type="ARBA" id="ARBA00022927"/>
    </source>
</evidence>
<dbReference type="Proteomes" id="UP000290815">
    <property type="component" value="Chromosome"/>
</dbReference>
<keyword evidence="2" id="KW-0813">Transport</keyword>
<evidence type="ECO:0000313" key="11">
    <source>
        <dbReference type="Proteomes" id="UP000290815"/>
    </source>
</evidence>
<evidence type="ECO:0000256" key="1">
    <source>
        <dbReference type="ARBA" id="ARBA00004370"/>
    </source>
</evidence>
<keyword evidence="7 9" id="KW-0472">Membrane</keyword>
<dbReference type="EMBL" id="LR215024">
    <property type="protein sequence ID" value="VEU70257.1"/>
    <property type="molecule type" value="Genomic_DNA"/>
</dbReference>
<protein>
    <recommendedName>
        <fullName evidence="12">Protein translocase subunit SecE</fullName>
    </recommendedName>
</protein>
<name>A0A449AUS0_9BACT</name>
<dbReference type="Gene3D" id="1.20.5.1030">
    <property type="entry name" value="Preprotein translocase secy subunit"/>
    <property type="match status" value="1"/>
</dbReference>
<dbReference type="GO" id="GO:0016020">
    <property type="term" value="C:membrane"/>
    <property type="evidence" value="ECO:0007669"/>
    <property type="project" value="UniProtKB-SubCell"/>
</dbReference>